<dbReference type="InParanoid" id="A0A1Y2BIW6"/>
<dbReference type="EMBL" id="MCFC01000002">
    <property type="protein sequence ID" value="ORY34729.1"/>
    <property type="molecule type" value="Genomic_DNA"/>
</dbReference>
<accession>A0A1Y2BIW6</accession>
<feature type="region of interest" description="Disordered" evidence="1">
    <location>
        <begin position="180"/>
        <end position="397"/>
    </location>
</feature>
<name>A0A1Y2BIW6_9TREE</name>
<feature type="compositionally biased region" description="Low complexity" evidence="1">
    <location>
        <begin position="34"/>
        <end position="50"/>
    </location>
</feature>
<feature type="region of interest" description="Disordered" evidence="1">
    <location>
        <begin position="1"/>
        <end position="67"/>
    </location>
</feature>
<evidence type="ECO:0000313" key="3">
    <source>
        <dbReference type="Proteomes" id="UP000193986"/>
    </source>
</evidence>
<organism evidence="2 3">
    <name type="scientific">Naematelia encephala</name>
    <dbReference type="NCBI Taxonomy" id="71784"/>
    <lineage>
        <taxon>Eukaryota</taxon>
        <taxon>Fungi</taxon>
        <taxon>Dikarya</taxon>
        <taxon>Basidiomycota</taxon>
        <taxon>Agaricomycotina</taxon>
        <taxon>Tremellomycetes</taxon>
        <taxon>Tremellales</taxon>
        <taxon>Naemateliaceae</taxon>
        <taxon>Naematelia</taxon>
    </lineage>
</organism>
<feature type="compositionally biased region" description="Polar residues" evidence="1">
    <location>
        <begin position="55"/>
        <end position="67"/>
    </location>
</feature>
<proteinExistence type="predicted"/>
<dbReference type="Proteomes" id="UP000193986">
    <property type="component" value="Unassembled WGS sequence"/>
</dbReference>
<feature type="compositionally biased region" description="Acidic residues" evidence="1">
    <location>
        <begin position="332"/>
        <end position="359"/>
    </location>
</feature>
<sequence>MSFLSPTRHGMPTSPTPDQPGGSILLNGPGRPHSSSISSIPSTCPSVSDSAYVPGSTSGSAQYSPTASQSSLMSESALTDISATGSGTSTSTKIRFAPLPQVPPDLKRRSSITLGVLARRNMLQGQGTTGAGAGGMSGTTRVVKMTDAEWEEYKRKFDQNKSGKEAVDLGVLAKQGAKSLWRKVRSSSTSSQSSTTSSNNGPTSPSMGVVGGGPPSSPIRYLNNNGTNNNGFAGRARRGSDLAILEEEESPTSGTSSSALGLDTSKYTRARQDYGAWNPENWKPPHAHVHPQPRLLNEDSGQGQGQELDGDVTPRRRASPPPPPHPSIRQVEEEEEEEEEEEGREGQGEVEEEEDESEGVVEGRKEKEEGKEKETHPPGKFQNIIKTEGDVQAEHERDRREAVLGFDDKRYHLDAQGHWEGHLK</sequence>
<dbReference type="OrthoDB" id="3366178at2759"/>
<feature type="compositionally biased region" description="Low complexity" evidence="1">
    <location>
        <begin position="251"/>
        <end position="265"/>
    </location>
</feature>
<keyword evidence="3" id="KW-1185">Reference proteome</keyword>
<protein>
    <submittedName>
        <fullName evidence="2">Uncharacterized protein</fullName>
    </submittedName>
</protein>
<feature type="compositionally biased region" description="Low complexity" evidence="1">
    <location>
        <begin position="186"/>
        <end position="208"/>
    </location>
</feature>
<gene>
    <name evidence="2" type="ORF">BCR39DRAFT_585683</name>
</gene>
<reference evidence="2 3" key="1">
    <citation type="submission" date="2016-07" db="EMBL/GenBank/DDBJ databases">
        <title>Pervasive Adenine N6-methylation of Active Genes in Fungi.</title>
        <authorList>
            <consortium name="DOE Joint Genome Institute"/>
            <person name="Mondo S.J."/>
            <person name="Dannebaum R.O."/>
            <person name="Kuo R.C."/>
            <person name="Labutti K."/>
            <person name="Haridas S."/>
            <person name="Kuo A."/>
            <person name="Salamov A."/>
            <person name="Ahrendt S.R."/>
            <person name="Lipzen A."/>
            <person name="Sullivan W."/>
            <person name="Andreopoulos W.B."/>
            <person name="Clum A."/>
            <person name="Lindquist E."/>
            <person name="Daum C."/>
            <person name="Ramamoorthy G.K."/>
            <person name="Gryganskyi A."/>
            <person name="Culley D."/>
            <person name="Magnuson J.K."/>
            <person name="James T.Y."/>
            <person name="O'Malley M.A."/>
            <person name="Stajich J.E."/>
            <person name="Spatafora J.W."/>
            <person name="Visel A."/>
            <person name="Grigoriev I.V."/>
        </authorList>
    </citation>
    <scope>NUCLEOTIDE SEQUENCE [LARGE SCALE GENOMIC DNA]</scope>
    <source>
        <strain evidence="2 3">68-887.2</strain>
    </source>
</reference>
<evidence type="ECO:0000256" key="1">
    <source>
        <dbReference type="SAM" id="MobiDB-lite"/>
    </source>
</evidence>
<feature type="compositionally biased region" description="Basic and acidic residues" evidence="1">
    <location>
        <begin position="361"/>
        <end position="377"/>
    </location>
</feature>
<evidence type="ECO:0000313" key="2">
    <source>
        <dbReference type="EMBL" id="ORY34729.1"/>
    </source>
</evidence>
<feature type="compositionally biased region" description="Basic and acidic residues" evidence="1">
    <location>
        <begin position="387"/>
        <end position="397"/>
    </location>
</feature>
<dbReference type="AlphaFoldDB" id="A0A1Y2BIW6"/>
<comment type="caution">
    <text evidence="2">The sequence shown here is derived from an EMBL/GenBank/DDBJ whole genome shotgun (WGS) entry which is preliminary data.</text>
</comment>
<feature type="compositionally biased region" description="Low complexity" evidence="1">
    <location>
        <begin position="223"/>
        <end position="234"/>
    </location>
</feature>